<dbReference type="Proteomes" id="UP000299102">
    <property type="component" value="Unassembled WGS sequence"/>
</dbReference>
<proteinExistence type="predicted"/>
<sequence>MYALVPDRSCLFPLSLKLHTVANQRDGKERNSPFCVISSLSAATVVSSTTARLYWFYTDHVVFTCNSQIILIIITTHDMMNDLRLCSRSMNRRQRVRVGKQNWIAGVREGFIATAFNLENTA</sequence>
<reference evidence="1 2" key="1">
    <citation type="journal article" date="2019" name="Commun. Biol.">
        <title>The bagworm genome reveals a unique fibroin gene that provides high tensile strength.</title>
        <authorList>
            <person name="Kono N."/>
            <person name="Nakamura H."/>
            <person name="Ohtoshi R."/>
            <person name="Tomita M."/>
            <person name="Numata K."/>
            <person name="Arakawa K."/>
        </authorList>
    </citation>
    <scope>NUCLEOTIDE SEQUENCE [LARGE SCALE GENOMIC DNA]</scope>
</reference>
<dbReference type="EMBL" id="BGZK01001764">
    <property type="protein sequence ID" value="GBP85874.1"/>
    <property type="molecule type" value="Genomic_DNA"/>
</dbReference>
<keyword evidence="2" id="KW-1185">Reference proteome</keyword>
<comment type="caution">
    <text evidence="1">The sequence shown here is derived from an EMBL/GenBank/DDBJ whole genome shotgun (WGS) entry which is preliminary data.</text>
</comment>
<dbReference type="AlphaFoldDB" id="A0A4C1ZFK3"/>
<evidence type="ECO:0000313" key="1">
    <source>
        <dbReference type="EMBL" id="GBP85874.1"/>
    </source>
</evidence>
<accession>A0A4C1ZFK3</accession>
<organism evidence="1 2">
    <name type="scientific">Eumeta variegata</name>
    <name type="common">Bagworm moth</name>
    <name type="synonym">Eumeta japonica</name>
    <dbReference type="NCBI Taxonomy" id="151549"/>
    <lineage>
        <taxon>Eukaryota</taxon>
        <taxon>Metazoa</taxon>
        <taxon>Ecdysozoa</taxon>
        <taxon>Arthropoda</taxon>
        <taxon>Hexapoda</taxon>
        <taxon>Insecta</taxon>
        <taxon>Pterygota</taxon>
        <taxon>Neoptera</taxon>
        <taxon>Endopterygota</taxon>
        <taxon>Lepidoptera</taxon>
        <taxon>Glossata</taxon>
        <taxon>Ditrysia</taxon>
        <taxon>Tineoidea</taxon>
        <taxon>Psychidae</taxon>
        <taxon>Oiketicinae</taxon>
        <taxon>Eumeta</taxon>
    </lineage>
</organism>
<evidence type="ECO:0000313" key="2">
    <source>
        <dbReference type="Proteomes" id="UP000299102"/>
    </source>
</evidence>
<name>A0A4C1ZFK3_EUMVA</name>
<gene>
    <name evidence="1" type="ORF">EVAR_65450_1</name>
</gene>
<protein>
    <submittedName>
        <fullName evidence="1">Uncharacterized protein</fullName>
    </submittedName>
</protein>